<dbReference type="SUPFAM" id="SSF51735">
    <property type="entry name" value="NAD(P)-binding Rossmann-fold domains"/>
    <property type="match status" value="1"/>
</dbReference>
<keyword evidence="2" id="KW-0520">NAD</keyword>
<comment type="similarity">
    <text evidence="3">Belongs to the D-isomer specific 2-hydroxyacid dehydrogenase family.</text>
</comment>
<dbReference type="InterPro" id="IPR006139">
    <property type="entry name" value="D-isomer_2_OHA_DH_cat_dom"/>
</dbReference>
<reference evidence="6 7" key="1">
    <citation type="journal article" date="2024" name="Nat. Commun.">
        <title>Phylogenomics reveals the evolutionary origins of lichenization in chlorophyte algae.</title>
        <authorList>
            <person name="Puginier C."/>
            <person name="Libourel C."/>
            <person name="Otte J."/>
            <person name="Skaloud P."/>
            <person name="Haon M."/>
            <person name="Grisel S."/>
            <person name="Petersen M."/>
            <person name="Berrin J.G."/>
            <person name="Delaux P.M."/>
            <person name="Dal Grande F."/>
            <person name="Keller J."/>
        </authorList>
    </citation>
    <scope>NUCLEOTIDE SEQUENCE [LARGE SCALE GENOMIC DNA]</scope>
    <source>
        <strain evidence="6 7">SAG 216-7</strain>
    </source>
</reference>
<feature type="domain" description="D-isomer specific 2-hydroxyacid dehydrogenase catalytic" evidence="4">
    <location>
        <begin position="42"/>
        <end position="323"/>
    </location>
</feature>
<evidence type="ECO:0000259" key="5">
    <source>
        <dbReference type="Pfam" id="PF02826"/>
    </source>
</evidence>
<accession>A0ABR2YZC4</accession>
<evidence type="ECO:0000256" key="2">
    <source>
        <dbReference type="ARBA" id="ARBA00023027"/>
    </source>
</evidence>
<comment type="caution">
    <text evidence="6">The sequence shown here is derived from an EMBL/GenBank/DDBJ whole genome shotgun (WGS) entry which is preliminary data.</text>
</comment>
<proteinExistence type="inferred from homology"/>
<dbReference type="Pfam" id="PF00389">
    <property type="entry name" value="2-Hacid_dh"/>
    <property type="match status" value="1"/>
</dbReference>
<dbReference type="EMBL" id="JALJOT010000002">
    <property type="protein sequence ID" value="KAK9917055.1"/>
    <property type="molecule type" value="Genomic_DNA"/>
</dbReference>
<protein>
    <recommendedName>
        <fullName evidence="8">Dehydrogenase</fullName>
    </recommendedName>
</protein>
<dbReference type="Pfam" id="PF02826">
    <property type="entry name" value="2-Hacid_dh_C"/>
    <property type="match status" value="1"/>
</dbReference>
<dbReference type="SUPFAM" id="SSF52283">
    <property type="entry name" value="Formate/glycerate dehydrogenase catalytic domain-like"/>
    <property type="match status" value="1"/>
</dbReference>
<evidence type="ECO:0000259" key="4">
    <source>
        <dbReference type="Pfam" id="PF00389"/>
    </source>
</evidence>
<evidence type="ECO:0008006" key="8">
    <source>
        <dbReference type="Google" id="ProtNLM"/>
    </source>
</evidence>
<organism evidence="6 7">
    <name type="scientific">Coccomyxa subellipsoidea</name>
    <dbReference type="NCBI Taxonomy" id="248742"/>
    <lineage>
        <taxon>Eukaryota</taxon>
        <taxon>Viridiplantae</taxon>
        <taxon>Chlorophyta</taxon>
        <taxon>core chlorophytes</taxon>
        <taxon>Trebouxiophyceae</taxon>
        <taxon>Trebouxiophyceae incertae sedis</taxon>
        <taxon>Coccomyxaceae</taxon>
        <taxon>Coccomyxa</taxon>
    </lineage>
</organism>
<dbReference type="CDD" id="cd12166">
    <property type="entry name" value="2-Hacid_dh_7"/>
    <property type="match status" value="1"/>
</dbReference>
<keyword evidence="1 3" id="KW-0560">Oxidoreductase</keyword>
<dbReference type="PANTHER" id="PTHR43333">
    <property type="entry name" value="2-HACID_DH_C DOMAIN-CONTAINING PROTEIN"/>
    <property type="match status" value="1"/>
</dbReference>
<evidence type="ECO:0000313" key="7">
    <source>
        <dbReference type="Proteomes" id="UP001491310"/>
    </source>
</evidence>
<sequence length="328" mass="35619">MSRSSGVRCNAGGITKRTGVRYLEGKLPETVQLVPIAPSGPLPENVSQIEFLIISGMELSAQRLQEVFEHAKGIKVVQTLSAGVNNVVSFLQPNVTLCNASGSHDVPVAEWCVGVILALLRQFPAFWTSQQQGEWNPATREQINTGMPSVGPLDDLEDKEVLILGHGSIGRAVEARLRPFGAHIIGIARNARPGVRALSELDELLPLADVVIILLPLTSQTHHIVDERFLAHMKKGSLLINAGRGPQVDTDALLRALHGGHIRAALDVTDPEPLPPGHPLWKAPGLIITPHIGGAVEKMRTRGYAFVLKQFQRYLAGEKLENVRLHGY</sequence>
<gene>
    <name evidence="6" type="ORF">WJX75_000368</name>
</gene>
<dbReference type="Proteomes" id="UP001491310">
    <property type="component" value="Unassembled WGS sequence"/>
</dbReference>
<dbReference type="InterPro" id="IPR036291">
    <property type="entry name" value="NAD(P)-bd_dom_sf"/>
</dbReference>
<dbReference type="PANTHER" id="PTHR43333:SF1">
    <property type="entry name" value="D-ISOMER SPECIFIC 2-HYDROXYACID DEHYDROGENASE NAD-BINDING DOMAIN-CONTAINING PROTEIN"/>
    <property type="match status" value="1"/>
</dbReference>
<name>A0ABR2YZC4_9CHLO</name>
<dbReference type="Gene3D" id="3.40.50.720">
    <property type="entry name" value="NAD(P)-binding Rossmann-like Domain"/>
    <property type="match status" value="2"/>
</dbReference>
<evidence type="ECO:0000256" key="3">
    <source>
        <dbReference type="RuleBase" id="RU003719"/>
    </source>
</evidence>
<feature type="domain" description="D-isomer specific 2-hydroxyacid dehydrogenase NAD-binding" evidence="5">
    <location>
        <begin position="114"/>
        <end position="293"/>
    </location>
</feature>
<evidence type="ECO:0000256" key="1">
    <source>
        <dbReference type="ARBA" id="ARBA00023002"/>
    </source>
</evidence>
<dbReference type="InterPro" id="IPR006140">
    <property type="entry name" value="D-isomer_DH_NAD-bd"/>
</dbReference>
<keyword evidence="7" id="KW-1185">Reference proteome</keyword>
<evidence type="ECO:0000313" key="6">
    <source>
        <dbReference type="EMBL" id="KAK9917055.1"/>
    </source>
</evidence>